<dbReference type="Gene3D" id="3.40.462.20">
    <property type="match status" value="1"/>
</dbReference>
<dbReference type="AlphaFoldDB" id="A0A2I0BH08"/>
<dbReference type="Pfam" id="PF01565">
    <property type="entry name" value="FAD_binding_4"/>
    <property type="match status" value="1"/>
</dbReference>
<dbReference type="EMBL" id="KZ451883">
    <property type="protein sequence ID" value="PKA67054.1"/>
    <property type="molecule type" value="Genomic_DNA"/>
</dbReference>
<dbReference type="GO" id="GO:0071949">
    <property type="term" value="F:FAD binding"/>
    <property type="evidence" value="ECO:0007669"/>
    <property type="project" value="InterPro"/>
</dbReference>
<evidence type="ECO:0000256" key="1">
    <source>
        <dbReference type="ARBA" id="ARBA00001974"/>
    </source>
</evidence>
<evidence type="ECO:0000256" key="6">
    <source>
        <dbReference type="ARBA" id="ARBA00023180"/>
    </source>
</evidence>
<dbReference type="OrthoDB" id="407275at2759"/>
<dbReference type="Proteomes" id="UP000236161">
    <property type="component" value="Unassembled WGS sequence"/>
</dbReference>
<keyword evidence="6" id="KW-0325">Glycoprotein</keyword>
<dbReference type="InterPro" id="IPR016167">
    <property type="entry name" value="FAD-bd_PCMH_sub1"/>
</dbReference>
<reference evidence="9 10" key="1">
    <citation type="journal article" date="2017" name="Nature">
        <title>The Apostasia genome and the evolution of orchids.</title>
        <authorList>
            <person name="Zhang G.Q."/>
            <person name="Liu K.W."/>
            <person name="Li Z."/>
            <person name="Lohaus R."/>
            <person name="Hsiao Y.Y."/>
            <person name="Niu S.C."/>
            <person name="Wang J.Y."/>
            <person name="Lin Y.C."/>
            <person name="Xu Q."/>
            <person name="Chen L.J."/>
            <person name="Yoshida K."/>
            <person name="Fujiwara S."/>
            <person name="Wang Z.W."/>
            <person name="Zhang Y.Q."/>
            <person name="Mitsuda N."/>
            <person name="Wang M."/>
            <person name="Liu G.H."/>
            <person name="Pecoraro L."/>
            <person name="Huang H.X."/>
            <person name="Xiao X.J."/>
            <person name="Lin M."/>
            <person name="Wu X.Y."/>
            <person name="Wu W.L."/>
            <person name="Chen Y.Y."/>
            <person name="Chang S.B."/>
            <person name="Sakamoto S."/>
            <person name="Ohme-Takagi M."/>
            <person name="Yagi M."/>
            <person name="Zeng S.J."/>
            <person name="Shen C.Y."/>
            <person name="Yeh C.M."/>
            <person name="Luo Y.B."/>
            <person name="Tsai W.C."/>
            <person name="Van de Peer Y."/>
            <person name="Liu Z.J."/>
        </authorList>
    </citation>
    <scope>NUCLEOTIDE SEQUENCE [LARGE SCALE GENOMIC DNA]</scope>
    <source>
        <strain evidence="10">cv. Shenzhen</strain>
        <tissue evidence="9">Stem</tissue>
    </source>
</reference>
<feature type="signal peptide" evidence="7">
    <location>
        <begin position="1"/>
        <end position="23"/>
    </location>
</feature>
<comment type="similarity">
    <text evidence="2">Belongs to the oxygen-dependent FAD-linked oxidoreductase family.</text>
</comment>
<comment type="cofactor">
    <cofactor evidence="1">
        <name>FAD</name>
        <dbReference type="ChEBI" id="CHEBI:57692"/>
    </cofactor>
</comment>
<evidence type="ECO:0000256" key="3">
    <source>
        <dbReference type="ARBA" id="ARBA00022630"/>
    </source>
</evidence>
<dbReference type="InterPro" id="IPR006094">
    <property type="entry name" value="Oxid_FAD_bind_N"/>
</dbReference>
<dbReference type="PROSITE" id="PS51387">
    <property type="entry name" value="FAD_PCMH"/>
    <property type="match status" value="1"/>
</dbReference>
<evidence type="ECO:0000256" key="2">
    <source>
        <dbReference type="ARBA" id="ARBA00005466"/>
    </source>
</evidence>
<keyword evidence="9" id="KW-0560">Oxidoreductase</keyword>
<keyword evidence="4 7" id="KW-0732">Signal</keyword>
<dbReference type="Pfam" id="PF08031">
    <property type="entry name" value="BBE"/>
    <property type="match status" value="1"/>
</dbReference>
<gene>
    <name evidence="9" type="ORF">AXF42_Ash004545</name>
</gene>
<evidence type="ECO:0000256" key="4">
    <source>
        <dbReference type="ARBA" id="ARBA00022729"/>
    </source>
</evidence>
<name>A0A2I0BH08_9ASPA</name>
<dbReference type="EC" id="1.1.2.4" evidence="9"/>
<evidence type="ECO:0000313" key="10">
    <source>
        <dbReference type="Proteomes" id="UP000236161"/>
    </source>
</evidence>
<dbReference type="Gene3D" id="3.30.43.10">
    <property type="entry name" value="Uridine Diphospho-n-acetylenolpyruvylglucosamine Reductase, domain 2"/>
    <property type="match status" value="1"/>
</dbReference>
<dbReference type="InterPro" id="IPR012951">
    <property type="entry name" value="BBE"/>
</dbReference>
<evidence type="ECO:0000256" key="7">
    <source>
        <dbReference type="SAM" id="SignalP"/>
    </source>
</evidence>
<feature type="chain" id="PRO_5014116580" evidence="7">
    <location>
        <begin position="24"/>
        <end position="537"/>
    </location>
</feature>
<feature type="domain" description="FAD-binding PCMH-type" evidence="8">
    <location>
        <begin position="73"/>
        <end position="249"/>
    </location>
</feature>
<evidence type="ECO:0000313" key="9">
    <source>
        <dbReference type="EMBL" id="PKA67054.1"/>
    </source>
</evidence>
<dbReference type="SUPFAM" id="SSF56176">
    <property type="entry name" value="FAD-binding/transporter-associated domain-like"/>
    <property type="match status" value="1"/>
</dbReference>
<proteinExistence type="inferred from homology"/>
<dbReference type="InterPro" id="IPR036318">
    <property type="entry name" value="FAD-bd_PCMH-like_sf"/>
</dbReference>
<dbReference type="Gene3D" id="3.30.465.10">
    <property type="match status" value="1"/>
</dbReference>
<keyword evidence="10" id="KW-1185">Reference proteome</keyword>
<accession>A0A2I0BH08</accession>
<dbReference type="PANTHER" id="PTHR32448">
    <property type="entry name" value="OS08G0158400 PROTEIN"/>
    <property type="match status" value="1"/>
</dbReference>
<organism evidence="9 10">
    <name type="scientific">Apostasia shenzhenica</name>
    <dbReference type="NCBI Taxonomy" id="1088818"/>
    <lineage>
        <taxon>Eukaryota</taxon>
        <taxon>Viridiplantae</taxon>
        <taxon>Streptophyta</taxon>
        <taxon>Embryophyta</taxon>
        <taxon>Tracheophyta</taxon>
        <taxon>Spermatophyta</taxon>
        <taxon>Magnoliopsida</taxon>
        <taxon>Liliopsida</taxon>
        <taxon>Asparagales</taxon>
        <taxon>Orchidaceae</taxon>
        <taxon>Apostasioideae</taxon>
        <taxon>Apostasia</taxon>
    </lineage>
</organism>
<dbReference type="InterPro" id="IPR016169">
    <property type="entry name" value="FAD-bd_PCMH_sub2"/>
</dbReference>
<evidence type="ECO:0000256" key="5">
    <source>
        <dbReference type="ARBA" id="ARBA00022827"/>
    </source>
</evidence>
<sequence>MAAIVSHLLPLLLLSSSSTFASSSSSKSSPKYFTRCFAGRTNSPHLIYLAGTSAYQSLLLSSAQNLRFVYSPATSKPKVIVTPVTESQVQAAVACAAASNLRVRTRSGGHDYEGMSYSAAGNNSFITLDISGLHSVSVDGGGGTAWVQAGATLGELYYAIGKSCPTFAFPAGVCPTVGVGGHFTGGGIGTLMRKYGTAADNIIDARMVDAGGRLLDRKSMGEDLFWAIRGGGAASFRVVVAFRVKLVPVPPVVTVFNVVKTLEQNATMAIDRWQRVAHRFDEKLFVWVIAQAITGGGGTMTVQIIFKSLYLGRRDELLAMAEQSFPELRLTAGDCREMSWIESVLFLNDDTGEPVETLQNRTKQFNRSFKAKSDFVVEPIPASGWEKIWEFLMDSIEEQLVLYMEPFGGRMGEIEEDAIAFPHRKGNLFSIQYFLVWPEAEETAVEGHLEWMRRMYEFMGPFVSSKPRAAYYNYKDIDLGNKTKSYGEAKVWGEKYFKGNFRRLSEVKWKVDTTNFFMNEQSIPPMNGGGGRHQRAA</sequence>
<dbReference type="GO" id="GO:0004458">
    <property type="term" value="F:D-lactate dehydrogenase (cytochrome) activity"/>
    <property type="evidence" value="ECO:0007669"/>
    <property type="project" value="UniProtKB-EC"/>
</dbReference>
<dbReference type="STRING" id="1088818.A0A2I0BH08"/>
<protein>
    <submittedName>
        <fullName evidence="9">Tetrahydrocannabinolic acid synthase</fullName>
        <ecNumber evidence="9">1.1.2.4</ecNumber>
    </submittedName>
</protein>
<dbReference type="InterPro" id="IPR016166">
    <property type="entry name" value="FAD-bd_PCMH"/>
</dbReference>
<keyword evidence="3" id="KW-0285">Flavoprotein</keyword>
<keyword evidence="5" id="KW-0274">FAD</keyword>
<evidence type="ECO:0000259" key="8">
    <source>
        <dbReference type="PROSITE" id="PS51387"/>
    </source>
</evidence>